<dbReference type="InterPro" id="IPR052891">
    <property type="entry name" value="DNA-3mA_glycosylase"/>
</dbReference>
<keyword evidence="2" id="KW-1185">Reference proteome</keyword>
<dbReference type="EMBL" id="BAABRR010000004">
    <property type="protein sequence ID" value="GAA5518601.1"/>
    <property type="molecule type" value="Genomic_DNA"/>
</dbReference>
<reference evidence="1 2" key="1">
    <citation type="submission" date="2024-02" db="EMBL/GenBank/DDBJ databases">
        <title>Lysinimicrobium sediminis NBRC 112286.</title>
        <authorList>
            <person name="Ichikawa N."/>
            <person name="Katano-Makiyama Y."/>
            <person name="Hidaka K."/>
        </authorList>
    </citation>
    <scope>NUCLEOTIDE SEQUENCE [LARGE SCALE GENOMIC DNA]</scope>
    <source>
        <strain evidence="1 2">NBRC 112286</strain>
    </source>
</reference>
<dbReference type="InterPro" id="IPR011257">
    <property type="entry name" value="DNA_glycosylase"/>
</dbReference>
<dbReference type="Gene3D" id="1.10.340.30">
    <property type="entry name" value="Hypothetical protein, domain 2"/>
    <property type="match status" value="1"/>
</dbReference>
<sequence length="189" mass="20831">MITETNDLTRCFGAGDPLYERYHDEEWGVPVRSDAELFERIVLEGAQSGLAWITILRKREGYREAFEGFDPDAVAAFDQERIEELMLNPGIVRNRRKIESAVTNARAVVGLRETGTTLTELVWQFAPEPRPAPPASWSEVPASTAESVALAKALKAAGFVFVGPTTMYAAMQACGLVDDHIEGCVSARR</sequence>
<dbReference type="InterPro" id="IPR005019">
    <property type="entry name" value="Adenine_glyco"/>
</dbReference>
<dbReference type="SUPFAM" id="SSF48150">
    <property type="entry name" value="DNA-glycosylase"/>
    <property type="match status" value="1"/>
</dbReference>
<organism evidence="1 2">
    <name type="scientific">Demequina sediminis</name>
    <dbReference type="NCBI Taxonomy" id="1930058"/>
    <lineage>
        <taxon>Bacteria</taxon>
        <taxon>Bacillati</taxon>
        <taxon>Actinomycetota</taxon>
        <taxon>Actinomycetes</taxon>
        <taxon>Micrococcales</taxon>
        <taxon>Demequinaceae</taxon>
        <taxon>Demequina</taxon>
    </lineage>
</organism>
<dbReference type="Proteomes" id="UP001426770">
    <property type="component" value="Unassembled WGS sequence"/>
</dbReference>
<dbReference type="Pfam" id="PF03352">
    <property type="entry name" value="Adenine_glyco"/>
    <property type="match status" value="1"/>
</dbReference>
<evidence type="ECO:0000313" key="2">
    <source>
        <dbReference type="Proteomes" id="UP001426770"/>
    </source>
</evidence>
<evidence type="ECO:0000313" key="1">
    <source>
        <dbReference type="EMBL" id="GAA5518601.1"/>
    </source>
</evidence>
<dbReference type="PANTHER" id="PTHR30037">
    <property type="entry name" value="DNA-3-METHYLADENINE GLYCOSYLASE 1"/>
    <property type="match status" value="1"/>
</dbReference>
<gene>
    <name evidence="1" type="primary">tag</name>
    <name evidence="1" type="ORF">Lsed01_01031</name>
</gene>
<proteinExistence type="predicted"/>
<comment type="caution">
    <text evidence="1">The sequence shown here is derived from an EMBL/GenBank/DDBJ whole genome shotgun (WGS) entry which is preliminary data.</text>
</comment>
<accession>A0ABP9WFJ0</accession>
<name>A0ABP9WFJ0_9MICO</name>
<dbReference type="RefSeq" id="WP_286214394.1">
    <property type="nucleotide sequence ID" value="NZ_AP027736.1"/>
</dbReference>
<protein>
    <submittedName>
        <fullName evidence="1">DNA-3-methyladenine glycosylase 1</fullName>
    </submittedName>
</protein>
<dbReference type="PANTHER" id="PTHR30037:SF4">
    <property type="entry name" value="DNA-3-METHYLADENINE GLYCOSYLASE I"/>
    <property type="match status" value="1"/>
</dbReference>